<dbReference type="STRING" id="1783515.A4E84_22040"/>
<name>A0A143C4Q8_9ACTN</name>
<proteinExistence type="predicted"/>
<feature type="chain" id="PRO_5007507268" evidence="2">
    <location>
        <begin position="26"/>
        <end position="62"/>
    </location>
</feature>
<feature type="region of interest" description="Disordered" evidence="1">
    <location>
        <begin position="36"/>
        <end position="62"/>
    </location>
</feature>
<accession>A0A143C4Q8</accession>
<evidence type="ECO:0000313" key="3">
    <source>
        <dbReference type="EMBL" id="AMW11945.1"/>
    </source>
</evidence>
<dbReference type="Proteomes" id="UP000076096">
    <property type="component" value="Chromosome"/>
</dbReference>
<evidence type="ECO:0000256" key="2">
    <source>
        <dbReference type="SAM" id="SignalP"/>
    </source>
</evidence>
<dbReference type="AlphaFoldDB" id="A0A143C4Q8"/>
<dbReference type="KEGG" id="stsi:A4E84_22040"/>
<gene>
    <name evidence="3" type="ORF">A4E84_22040</name>
</gene>
<evidence type="ECO:0000256" key="1">
    <source>
        <dbReference type="SAM" id="MobiDB-lite"/>
    </source>
</evidence>
<keyword evidence="2" id="KW-0732">Signal</keyword>
<sequence>MTMRRVTGFGTAVAAALAMVLGAAAAEPAQRTAVQADAGWQSPAPAAVAVSGQQTADDAGWQ</sequence>
<feature type="signal peptide" evidence="2">
    <location>
        <begin position="1"/>
        <end position="25"/>
    </location>
</feature>
<evidence type="ECO:0000313" key="4">
    <source>
        <dbReference type="Proteomes" id="UP000076096"/>
    </source>
</evidence>
<dbReference type="RefSeq" id="WP_062928245.1">
    <property type="nucleotide sequence ID" value="NZ_CP015098.1"/>
</dbReference>
<reference evidence="4" key="1">
    <citation type="submission" date="2016-04" db="EMBL/GenBank/DDBJ databases">
        <authorList>
            <person name="Zhang B."/>
        </authorList>
    </citation>
    <scope>NUCLEOTIDE SEQUENCE [LARGE SCALE GENOMIC DNA]</scope>
    <source>
        <strain evidence="4">S10</strain>
    </source>
</reference>
<organism evidence="3 4">
    <name type="scientific">Streptomyces qaidamensis</name>
    <dbReference type="NCBI Taxonomy" id="1783515"/>
    <lineage>
        <taxon>Bacteria</taxon>
        <taxon>Bacillati</taxon>
        <taxon>Actinomycetota</taxon>
        <taxon>Actinomycetes</taxon>
        <taxon>Kitasatosporales</taxon>
        <taxon>Streptomycetaceae</taxon>
        <taxon>Streptomyces</taxon>
        <taxon>Streptomyces aurantiacus group</taxon>
    </lineage>
</organism>
<keyword evidence="4" id="KW-1185">Reference proteome</keyword>
<protein>
    <submittedName>
        <fullName evidence="3">Uncharacterized protein</fullName>
    </submittedName>
</protein>
<dbReference type="EMBL" id="CP015098">
    <property type="protein sequence ID" value="AMW11945.1"/>
    <property type="molecule type" value="Genomic_DNA"/>
</dbReference>